<evidence type="ECO:0000313" key="10">
    <source>
        <dbReference type="EMBL" id="ACM06800.1"/>
    </source>
</evidence>
<dbReference type="PANTHER" id="PTHR42703">
    <property type="entry name" value="NADH DEHYDROGENASE"/>
    <property type="match status" value="1"/>
</dbReference>
<feature type="transmembrane region" description="Helical" evidence="8">
    <location>
        <begin position="367"/>
        <end position="390"/>
    </location>
</feature>
<evidence type="ECO:0000256" key="6">
    <source>
        <dbReference type="ARBA" id="ARBA00023136"/>
    </source>
</evidence>
<keyword evidence="6 8" id="KW-0472">Membrane</keyword>
<evidence type="ECO:0000256" key="1">
    <source>
        <dbReference type="ARBA" id="ARBA00004651"/>
    </source>
</evidence>
<evidence type="ECO:0000256" key="5">
    <source>
        <dbReference type="ARBA" id="ARBA00022989"/>
    </source>
</evidence>
<comment type="similarity">
    <text evidence="2">Belongs to the CPA3 antiporters (TC 2.A.63) subunit D family.</text>
</comment>
<dbReference type="RefSeq" id="WP_012642787.1">
    <property type="nucleotide sequence ID" value="NC_011961.1"/>
</dbReference>
<evidence type="ECO:0000256" key="4">
    <source>
        <dbReference type="ARBA" id="ARBA00022692"/>
    </source>
</evidence>
<comment type="subcellular location">
    <subcellularLocation>
        <location evidence="1">Cell membrane</location>
        <topology evidence="1">Multi-pass membrane protein</topology>
    </subcellularLocation>
    <subcellularLocation>
        <location evidence="7">Membrane</location>
        <topology evidence="7">Multi-pass membrane protein</topology>
    </subcellularLocation>
</comment>
<protein>
    <submittedName>
        <fullName evidence="10">Na(+)/H(+) antiporter subunit D (Multiple resistance and pH homeostasis protein D) (Mrp complex subunit D)</fullName>
    </submittedName>
</protein>
<dbReference type="InterPro" id="IPR050586">
    <property type="entry name" value="CPA3_Na-H_Antiporter_D"/>
</dbReference>
<feature type="transmembrane region" description="Helical" evidence="8">
    <location>
        <begin position="443"/>
        <end position="464"/>
    </location>
</feature>
<keyword evidence="5 8" id="KW-1133">Transmembrane helix</keyword>
<dbReference type="GO" id="GO:0005886">
    <property type="term" value="C:plasma membrane"/>
    <property type="evidence" value="ECO:0007669"/>
    <property type="project" value="UniProtKB-SubCell"/>
</dbReference>
<dbReference type="KEGG" id="tro:trd_A0372"/>
<dbReference type="PRINTS" id="PR01437">
    <property type="entry name" value="NUOXDRDTASE4"/>
</dbReference>
<dbReference type="AlphaFoldDB" id="B9L3K8"/>
<keyword evidence="10" id="KW-0614">Plasmid</keyword>
<evidence type="ECO:0000256" key="2">
    <source>
        <dbReference type="ARBA" id="ARBA00005346"/>
    </source>
</evidence>
<feature type="transmembrane region" description="Helical" evidence="8">
    <location>
        <begin position="107"/>
        <end position="126"/>
    </location>
</feature>
<reference evidence="10 11" key="1">
    <citation type="journal article" date="2009" name="PLoS ONE">
        <title>Complete genome sequence of the aerobic CO-oxidizing thermophile Thermomicrobium roseum.</title>
        <authorList>
            <person name="Wu D."/>
            <person name="Raymond J."/>
            <person name="Wu M."/>
            <person name="Chatterji S."/>
            <person name="Ren Q."/>
            <person name="Graham J.E."/>
            <person name="Bryant D.A."/>
            <person name="Robb F."/>
            <person name="Colman A."/>
            <person name="Tallon L.J."/>
            <person name="Badger J.H."/>
            <person name="Madupu R."/>
            <person name="Ward N.L."/>
            <person name="Eisen J.A."/>
        </authorList>
    </citation>
    <scope>NUCLEOTIDE SEQUENCE [LARGE SCALE GENOMIC DNA]</scope>
    <source>
        <strain evidence="11">ATCC 27502 / DSM 5159 / P-2</strain>
        <plasmid evidence="10">unnamed</plasmid>
    </source>
</reference>
<dbReference type="eggNOG" id="COG0651">
    <property type="taxonomic scope" value="Bacteria"/>
</dbReference>
<dbReference type="EMBL" id="CP001276">
    <property type="protein sequence ID" value="ACM06800.1"/>
    <property type="molecule type" value="Genomic_DNA"/>
</dbReference>
<accession>B9L3K8</accession>
<feature type="transmembrane region" description="Helical" evidence="8">
    <location>
        <begin position="28"/>
        <end position="49"/>
    </location>
</feature>
<feature type="transmembrane region" description="Helical" evidence="8">
    <location>
        <begin position="402"/>
        <end position="422"/>
    </location>
</feature>
<keyword evidence="11" id="KW-1185">Reference proteome</keyword>
<feature type="transmembrane region" description="Helical" evidence="8">
    <location>
        <begin position="298"/>
        <end position="320"/>
    </location>
</feature>
<feature type="transmembrane region" description="Helical" evidence="8">
    <location>
        <begin position="326"/>
        <end position="346"/>
    </location>
</feature>
<dbReference type="GO" id="GO:0042773">
    <property type="term" value="P:ATP synthesis coupled electron transport"/>
    <property type="evidence" value="ECO:0007669"/>
    <property type="project" value="InterPro"/>
</dbReference>
<evidence type="ECO:0000313" key="11">
    <source>
        <dbReference type="Proteomes" id="UP000000447"/>
    </source>
</evidence>
<evidence type="ECO:0000256" key="3">
    <source>
        <dbReference type="ARBA" id="ARBA00022475"/>
    </source>
</evidence>
<dbReference type="HOGENOM" id="CLU_007100_9_2_0"/>
<dbReference type="PANTHER" id="PTHR42703:SF1">
    <property type="entry name" value="NA(+)_H(+) ANTIPORTER SUBUNIT D1"/>
    <property type="match status" value="1"/>
</dbReference>
<geneLocation type="plasmid" evidence="11">
    <name>Tros</name>
</geneLocation>
<gene>
    <name evidence="10" type="ordered locus">trd_A0372</name>
</gene>
<dbReference type="InterPro" id="IPR001750">
    <property type="entry name" value="ND/Mrp_TM"/>
</dbReference>
<feature type="transmembrane region" description="Helical" evidence="8">
    <location>
        <begin position="269"/>
        <end position="291"/>
    </location>
</feature>
<dbReference type="OrthoDB" id="9811718at2"/>
<feature type="transmembrane region" description="Helical" evidence="8">
    <location>
        <begin position="132"/>
        <end position="151"/>
    </location>
</feature>
<feature type="transmembrane region" description="Helical" evidence="8">
    <location>
        <begin position="203"/>
        <end position="228"/>
    </location>
</feature>
<dbReference type="NCBIfam" id="NF009306">
    <property type="entry name" value="PRK12663.1"/>
    <property type="match status" value="1"/>
</dbReference>
<name>B9L3K8_THERP</name>
<feature type="transmembrane region" description="Helical" evidence="8">
    <location>
        <begin position="240"/>
        <end position="263"/>
    </location>
</feature>
<evidence type="ECO:0000256" key="8">
    <source>
        <dbReference type="SAM" id="Phobius"/>
    </source>
</evidence>
<dbReference type="GO" id="GO:0008137">
    <property type="term" value="F:NADH dehydrogenase (ubiquinone) activity"/>
    <property type="evidence" value="ECO:0007669"/>
    <property type="project" value="InterPro"/>
</dbReference>
<evidence type="ECO:0000256" key="7">
    <source>
        <dbReference type="RuleBase" id="RU000320"/>
    </source>
</evidence>
<proteinExistence type="inferred from homology"/>
<dbReference type="InterPro" id="IPR003918">
    <property type="entry name" value="NADH_UbQ_OxRdtase"/>
</dbReference>
<feature type="transmembrane region" description="Helical" evidence="8">
    <location>
        <begin position="80"/>
        <end position="100"/>
    </location>
</feature>
<keyword evidence="4 7" id="KW-0812">Transmembrane</keyword>
<organism evidence="10 11">
    <name type="scientific">Thermomicrobium roseum (strain ATCC 27502 / DSM 5159 / P-2)</name>
    <dbReference type="NCBI Taxonomy" id="309801"/>
    <lineage>
        <taxon>Bacteria</taxon>
        <taxon>Pseudomonadati</taxon>
        <taxon>Thermomicrobiota</taxon>
        <taxon>Thermomicrobia</taxon>
        <taxon>Thermomicrobiales</taxon>
        <taxon>Thermomicrobiaceae</taxon>
        <taxon>Thermomicrobium</taxon>
    </lineage>
</organism>
<sequence length="505" mass="54151">MGLLLSLPLLLPLGSSLLLFVTRHNRRASHFVAITSATVLLVLVSGLTLQVARDGLLVVAIGSWPPPYGIVLVADLLSVLMLLVCTLVAWATVLYSTAWIDPARERLGYYPLIFALLFGVNGTFLTGDIFNLYVWFEILLMSSFVLLVLGAERGQVEGGLKYVALNLLASAFFLSAVGVLYGVTGTLNFAHLSRAVLGIDPLVLDLLAVLFGIAFGIKAAVFPLFFWLPASYHTPPVPVSALFAGLLTKVGVYSLIRIFTLLFVHDPGWSHRLLLVCAALTMLTGVLGALAQQDVRRILSFHIVSQIGYMIFGLALLTPLGLASSVFYLVHHIVVKTNLFLIGGLIERLGGSSRLSDLGALYRARPWLGLLFLVPAFSLAGLPPLSGFLAKLLVIRAGLAAGAYWATAIAVIVSLFTLLSMLKIWNEAFWKPRPVEDPPRQPLSTLLLLPVLVLAAVTVLLGTASEPLLVLATRAADQLLDPQIYQRAVLGQLGSPALASIGGAP</sequence>
<dbReference type="Pfam" id="PF00361">
    <property type="entry name" value="Proton_antipo_M"/>
    <property type="match status" value="1"/>
</dbReference>
<feature type="transmembrane region" description="Helical" evidence="8">
    <location>
        <begin position="163"/>
        <end position="183"/>
    </location>
</feature>
<keyword evidence="3" id="KW-1003">Cell membrane</keyword>
<feature type="domain" description="NADH:quinone oxidoreductase/Mrp antiporter transmembrane" evidence="9">
    <location>
        <begin position="128"/>
        <end position="417"/>
    </location>
</feature>
<evidence type="ECO:0000259" key="9">
    <source>
        <dbReference type="Pfam" id="PF00361"/>
    </source>
</evidence>
<dbReference type="Proteomes" id="UP000000447">
    <property type="component" value="Plasmid unnamed"/>
</dbReference>